<evidence type="ECO:0000256" key="2">
    <source>
        <dbReference type="ARBA" id="ARBA00022490"/>
    </source>
</evidence>
<dbReference type="InterPro" id="IPR010941">
    <property type="entry name" value="PhaC_N"/>
</dbReference>
<evidence type="ECO:0000313" key="8">
    <source>
        <dbReference type="Proteomes" id="UP000628854"/>
    </source>
</evidence>
<feature type="region of interest" description="Disordered" evidence="5">
    <location>
        <begin position="600"/>
        <end position="729"/>
    </location>
</feature>
<keyword evidence="3" id="KW-0808">Transferase</keyword>
<evidence type="ECO:0000256" key="3">
    <source>
        <dbReference type="ARBA" id="ARBA00022679"/>
    </source>
</evidence>
<organism evidence="7 8">
    <name type="scientific">Henriciella pelagia</name>
    <dbReference type="NCBI Taxonomy" id="1977912"/>
    <lineage>
        <taxon>Bacteria</taxon>
        <taxon>Pseudomonadati</taxon>
        <taxon>Pseudomonadota</taxon>
        <taxon>Alphaproteobacteria</taxon>
        <taxon>Hyphomonadales</taxon>
        <taxon>Hyphomonadaceae</taxon>
        <taxon>Henriciella</taxon>
    </lineage>
</organism>
<evidence type="ECO:0000256" key="5">
    <source>
        <dbReference type="SAM" id="MobiDB-lite"/>
    </source>
</evidence>
<protein>
    <submittedName>
        <fullName evidence="7">Class I poly(R)-hydroxyalkanoic acid synthase</fullName>
    </submittedName>
</protein>
<feature type="compositionally biased region" description="Polar residues" evidence="5">
    <location>
        <begin position="719"/>
        <end position="729"/>
    </location>
</feature>
<comment type="subcellular location">
    <subcellularLocation>
        <location evidence="1">Cytoplasm</location>
    </subcellularLocation>
</comment>
<dbReference type="RefSeq" id="WP_084393686.1">
    <property type="nucleotide sequence ID" value="NZ_BMKF01000001.1"/>
</dbReference>
<dbReference type="PANTHER" id="PTHR36837:SF5">
    <property type="entry name" value="POLY-3-HYDROXYBUTYRATE SYNTHASE"/>
    <property type="match status" value="1"/>
</dbReference>
<sequence>MADRENRSLNEILAEQSPAQLQAIGISLAEAAAESQALLTEVMSSSRPRIKSSEKSDPFGMMGAYGRLGQSLATNPQALINANIELWMGWVNLWKDFTLGEVSESRDRRFSDPDWSANPAFEFMRKAYELNSSWMLSLLDSASELTTAEKRKAQFYTRQTIDALSPSNFFATNPAALKAMVESGGQSLVDGLRNARADIKKGHGRLSISQTDETPFEVGVNVATAPGKVVFRNKLIELLQFEPTTEKVHARPLLIFPPWINKYYILDLREENSMIRWLVSQGLTVFVVSWRSADEVTRDYTWDDYIEQGVMAATHEVLARTGSDDLNAVGYCIGGTLLTGALAHMAKKNDRRIASATFFASQSDFSDAGDLMVFTDEESRRNIDEVIKVNNGIMPGEMMGDTFNWLRPVDLVWRYVVDNYMLGKKPRPFDLLYWNADQTNIPGRTHHTYLNDLYGENKLSNGLFKVLGENISMKDIEIPVTIQASREDHICPWHSIYRGAQRYGGDVNFILAGSGHIAGVVNHPNAEKYQHWTNNSLPGTPEAWLADAKETKGSWWPTWWTWLKPKSGPLKAAEPVADAGLGNAPGSYVKMRLDAIAAGEKPSDQYSRPSAITSKPASVPEPKKPTATQSAKTTSAAPKKTPAKRAAAAKKTPATRTKSKAKANGAAKPKTAASSKSTSATKKTASTKSATARKPAAAKSKTPSKSSAARKTSTKRQGKSGTSTSRPKA</sequence>
<feature type="compositionally biased region" description="Low complexity" evidence="5">
    <location>
        <begin position="625"/>
        <end position="711"/>
    </location>
</feature>
<evidence type="ECO:0000256" key="4">
    <source>
        <dbReference type="ARBA" id="ARBA00023315"/>
    </source>
</evidence>
<evidence type="ECO:0000259" key="6">
    <source>
        <dbReference type="Pfam" id="PF07167"/>
    </source>
</evidence>
<reference evidence="8" key="1">
    <citation type="journal article" date="2019" name="Int. J. Syst. Evol. Microbiol.">
        <title>The Global Catalogue of Microorganisms (GCM) 10K type strain sequencing project: providing services to taxonomists for standard genome sequencing and annotation.</title>
        <authorList>
            <consortium name="The Broad Institute Genomics Platform"/>
            <consortium name="The Broad Institute Genome Sequencing Center for Infectious Disease"/>
            <person name="Wu L."/>
            <person name="Ma J."/>
        </authorList>
    </citation>
    <scope>NUCLEOTIDE SEQUENCE [LARGE SCALE GENOMIC DNA]</scope>
    <source>
        <strain evidence="8">CGMCC 1.15928</strain>
    </source>
</reference>
<dbReference type="InterPro" id="IPR051321">
    <property type="entry name" value="PHA/PHB_synthase"/>
</dbReference>
<dbReference type="InterPro" id="IPR010963">
    <property type="entry name" value="PHA_synth_I"/>
</dbReference>
<evidence type="ECO:0000256" key="1">
    <source>
        <dbReference type="ARBA" id="ARBA00004496"/>
    </source>
</evidence>
<dbReference type="Proteomes" id="UP000628854">
    <property type="component" value="Unassembled WGS sequence"/>
</dbReference>
<evidence type="ECO:0000313" key="7">
    <source>
        <dbReference type="EMBL" id="GGB60088.1"/>
    </source>
</evidence>
<proteinExistence type="predicted"/>
<dbReference type="NCBIfam" id="TIGR01838">
    <property type="entry name" value="PHA_synth_I"/>
    <property type="match status" value="1"/>
</dbReference>
<name>A0ABQ1J6N7_9PROT</name>
<dbReference type="PANTHER" id="PTHR36837">
    <property type="entry name" value="POLY(3-HYDROXYALKANOATE) POLYMERASE SUBUNIT PHAC"/>
    <property type="match status" value="1"/>
</dbReference>
<gene>
    <name evidence="7" type="ORF">GCM10011503_05710</name>
</gene>
<dbReference type="InterPro" id="IPR029058">
    <property type="entry name" value="AB_hydrolase_fold"/>
</dbReference>
<keyword evidence="8" id="KW-1185">Reference proteome</keyword>
<dbReference type="Gene3D" id="3.40.50.1820">
    <property type="entry name" value="alpha/beta hydrolase"/>
    <property type="match status" value="1"/>
</dbReference>
<comment type="caution">
    <text evidence="7">The sequence shown here is derived from an EMBL/GenBank/DDBJ whole genome shotgun (WGS) entry which is preliminary data.</text>
</comment>
<dbReference type="SUPFAM" id="SSF53474">
    <property type="entry name" value="alpha/beta-Hydrolases"/>
    <property type="match status" value="1"/>
</dbReference>
<accession>A0ABQ1J6N7</accession>
<dbReference type="Pfam" id="PF07167">
    <property type="entry name" value="PhaC_N"/>
    <property type="match status" value="1"/>
</dbReference>
<keyword evidence="2" id="KW-0963">Cytoplasm</keyword>
<dbReference type="EMBL" id="BMKF01000001">
    <property type="protein sequence ID" value="GGB60088.1"/>
    <property type="molecule type" value="Genomic_DNA"/>
</dbReference>
<keyword evidence="4" id="KW-0012">Acyltransferase</keyword>
<feature type="compositionally biased region" description="Polar residues" evidence="5">
    <location>
        <begin position="604"/>
        <end position="616"/>
    </location>
</feature>
<feature type="domain" description="Poly-beta-hydroxybutyrate polymerase N-terminal" evidence="6">
    <location>
        <begin position="106"/>
        <end position="278"/>
    </location>
</feature>